<dbReference type="GO" id="GO:0005737">
    <property type="term" value="C:cytoplasm"/>
    <property type="evidence" value="ECO:0007669"/>
    <property type="project" value="TreeGrafter"/>
</dbReference>
<dbReference type="PROSITE" id="PS00092">
    <property type="entry name" value="N6_MTASE"/>
    <property type="match status" value="1"/>
</dbReference>
<dbReference type="InterPro" id="IPR001091">
    <property type="entry name" value="RM_Methyltransferase"/>
</dbReference>
<reference evidence="5" key="1">
    <citation type="journal article" date="2015" name="Nature">
        <title>Complex archaea that bridge the gap between prokaryotes and eukaryotes.</title>
        <authorList>
            <person name="Spang A."/>
            <person name="Saw J.H."/>
            <person name="Jorgensen S.L."/>
            <person name="Zaremba-Niedzwiedzka K."/>
            <person name="Martijn J."/>
            <person name="Lind A.E."/>
            <person name="van Eijk R."/>
            <person name="Schleper C."/>
            <person name="Guy L."/>
            <person name="Ettema T.J."/>
        </authorList>
    </citation>
    <scope>NUCLEOTIDE SEQUENCE</scope>
</reference>
<evidence type="ECO:0000256" key="3">
    <source>
        <dbReference type="ARBA" id="ARBA00022679"/>
    </source>
</evidence>
<proteinExistence type="inferred from homology"/>
<accession>A0A0F9RAG4</accession>
<evidence type="ECO:0000256" key="1">
    <source>
        <dbReference type="ARBA" id="ARBA00006594"/>
    </source>
</evidence>
<dbReference type="InterPro" id="IPR029063">
    <property type="entry name" value="SAM-dependent_MTases_sf"/>
</dbReference>
<dbReference type="InterPro" id="IPR002052">
    <property type="entry name" value="DNA_methylase_N6_adenine_CS"/>
</dbReference>
<dbReference type="GO" id="GO:0008170">
    <property type="term" value="F:N-methyltransferase activity"/>
    <property type="evidence" value="ECO:0007669"/>
    <property type="project" value="InterPro"/>
</dbReference>
<dbReference type="Pfam" id="PF01555">
    <property type="entry name" value="N6_N4_Mtase"/>
    <property type="match status" value="1"/>
</dbReference>
<dbReference type="GO" id="GO:0003677">
    <property type="term" value="F:DNA binding"/>
    <property type="evidence" value="ECO:0007669"/>
    <property type="project" value="InterPro"/>
</dbReference>
<evidence type="ECO:0000313" key="5">
    <source>
        <dbReference type="EMBL" id="KKN22236.1"/>
    </source>
</evidence>
<dbReference type="PANTHER" id="PTHR13370:SF3">
    <property type="entry name" value="TRNA (GUANINE(10)-N2)-METHYLTRANSFERASE HOMOLOG"/>
    <property type="match status" value="1"/>
</dbReference>
<comment type="caution">
    <text evidence="5">The sequence shown here is derived from an EMBL/GenBank/DDBJ whole genome shotgun (WGS) entry which is preliminary data.</text>
</comment>
<dbReference type="PRINTS" id="PR00508">
    <property type="entry name" value="S21N4MTFRASE"/>
</dbReference>
<protein>
    <recommendedName>
        <fullName evidence="4">DNA methylase N-4/N-6 domain-containing protein</fullName>
    </recommendedName>
</protein>
<evidence type="ECO:0000259" key="4">
    <source>
        <dbReference type="Pfam" id="PF01555"/>
    </source>
</evidence>
<dbReference type="AlphaFoldDB" id="A0A0F9RAG4"/>
<dbReference type="EMBL" id="LAZR01003080">
    <property type="protein sequence ID" value="KKN22236.1"/>
    <property type="molecule type" value="Genomic_DNA"/>
</dbReference>
<dbReference type="PANTHER" id="PTHR13370">
    <property type="entry name" value="RNA METHYLASE-RELATED"/>
    <property type="match status" value="1"/>
</dbReference>
<comment type="similarity">
    <text evidence="1">Belongs to the N(4)/N(6)-methyltransferase family.</text>
</comment>
<dbReference type="InterPro" id="IPR002941">
    <property type="entry name" value="DNA_methylase_N4/N6"/>
</dbReference>
<organism evidence="5">
    <name type="scientific">marine sediment metagenome</name>
    <dbReference type="NCBI Taxonomy" id="412755"/>
    <lineage>
        <taxon>unclassified sequences</taxon>
        <taxon>metagenomes</taxon>
        <taxon>ecological metagenomes</taxon>
    </lineage>
</organism>
<sequence length="229" mass="26456">MKPYYQDEWVTIYHGDCHEILPTLEKVDLVLTDPPYFLPIQSYVGTRGNGYQKRMIGDLSVLKGYFELVFSDFEKVLNETGTYYIFCDAKSYPIFWQVMFPLCKNVRLLIWDKQISYNGYTWRHQHELIAWGELDKTDRIPTGDGDVIKCRGVLQADRNHPAEKPVEVMEKLISKHSAGIVLDPFMGSGTTLFASKQLNRHCIGIEIEEKYCEIAAQRCSQGVFNLEVK</sequence>
<dbReference type="GO" id="GO:0032259">
    <property type="term" value="P:methylation"/>
    <property type="evidence" value="ECO:0007669"/>
    <property type="project" value="UniProtKB-KW"/>
</dbReference>
<evidence type="ECO:0000256" key="2">
    <source>
        <dbReference type="ARBA" id="ARBA00022603"/>
    </source>
</evidence>
<dbReference type="Gene3D" id="3.40.50.150">
    <property type="entry name" value="Vaccinia Virus protein VP39"/>
    <property type="match status" value="1"/>
</dbReference>
<name>A0A0F9RAG4_9ZZZZ</name>
<dbReference type="SUPFAM" id="SSF53335">
    <property type="entry name" value="S-adenosyl-L-methionine-dependent methyltransferases"/>
    <property type="match status" value="1"/>
</dbReference>
<keyword evidence="3" id="KW-0808">Transferase</keyword>
<feature type="domain" description="DNA methylase N-4/N-6" evidence="4">
    <location>
        <begin position="27"/>
        <end position="216"/>
    </location>
</feature>
<keyword evidence="2" id="KW-0489">Methyltransferase</keyword>
<gene>
    <name evidence="5" type="ORF">LCGC14_0917370</name>
</gene>